<dbReference type="PROSITE" id="PS51782">
    <property type="entry name" value="LYSM"/>
    <property type="match status" value="1"/>
</dbReference>
<feature type="domain" description="LysM" evidence="2">
    <location>
        <begin position="107"/>
        <end position="151"/>
    </location>
</feature>
<keyword evidence="4" id="KW-1185">Reference proteome</keyword>
<dbReference type="InterPro" id="IPR036779">
    <property type="entry name" value="LysM_dom_sf"/>
</dbReference>
<dbReference type="Proteomes" id="UP000199344">
    <property type="component" value="Unassembled WGS sequence"/>
</dbReference>
<keyword evidence="3" id="KW-0378">Hydrolase</keyword>
<feature type="region of interest" description="Disordered" evidence="1">
    <location>
        <begin position="71"/>
        <end position="108"/>
    </location>
</feature>
<dbReference type="PROSITE" id="PS51257">
    <property type="entry name" value="PROKAR_LIPOPROTEIN"/>
    <property type="match status" value="1"/>
</dbReference>
<reference evidence="3 4" key="1">
    <citation type="submission" date="2016-10" db="EMBL/GenBank/DDBJ databases">
        <authorList>
            <person name="de Groot N.N."/>
        </authorList>
    </citation>
    <scope>NUCLEOTIDE SEQUENCE [LARGE SCALE GENOMIC DNA]</scope>
    <source>
        <strain evidence="3 4">DSM 22220</strain>
    </source>
</reference>
<dbReference type="CDD" id="cd00118">
    <property type="entry name" value="LysM"/>
    <property type="match status" value="1"/>
</dbReference>
<dbReference type="InterPro" id="IPR050570">
    <property type="entry name" value="Cell_wall_metabolism_enzyme"/>
</dbReference>
<dbReference type="InterPro" id="IPR011055">
    <property type="entry name" value="Dup_hybrid_motif"/>
</dbReference>
<dbReference type="PANTHER" id="PTHR21666:SF270">
    <property type="entry name" value="MUREIN HYDROLASE ACTIVATOR ENVC"/>
    <property type="match status" value="1"/>
</dbReference>
<dbReference type="GO" id="GO:0004222">
    <property type="term" value="F:metalloendopeptidase activity"/>
    <property type="evidence" value="ECO:0007669"/>
    <property type="project" value="TreeGrafter"/>
</dbReference>
<dbReference type="InterPro" id="IPR018392">
    <property type="entry name" value="LysM"/>
</dbReference>
<accession>A0A1G7F5L7</accession>
<dbReference type="EMBL" id="FNAH01000010">
    <property type="protein sequence ID" value="SDE71243.1"/>
    <property type="molecule type" value="Genomic_DNA"/>
</dbReference>
<proteinExistence type="predicted"/>
<feature type="region of interest" description="Disordered" evidence="1">
    <location>
        <begin position="153"/>
        <end position="215"/>
    </location>
</feature>
<gene>
    <name evidence="3" type="ORF">SAMN05421538_11019</name>
</gene>
<evidence type="ECO:0000256" key="1">
    <source>
        <dbReference type="SAM" id="MobiDB-lite"/>
    </source>
</evidence>
<evidence type="ECO:0000313" key="4">
    <source>
        <dbReference type="Proteomes" id="UP000199344"/>
    </source>
</evidence>
<evidence type="ECO:0000313" key="3">
    <source>
        <dbReference type="EMBL" id="SDE71243.1"/>
    </source>
</evidence>
<dbReference type="SUPFAM" id="SSF51261">
    <property type="entry name" value="Duplicated hybrid motif"/>
    <property type="match status" value="1"/>
</dbReference>
<dbReference type="OrthoDB" id="9795421at2"/>
<dbReference type="Pfam" id="PF01476">
    <property type="entry name" value="LysM"/>
    <property type="match status" value="1"/>
</dbReference>
<organism evidence="3 4">
    <name type="scientific">Paracoccus isoporae</name>
    <dbReference type="NCBI Taxonomy" id="591205"/>
    <lineage>
        <taxon>Bacteria</taxon>
        <taxon>Pseudomonadati</taxon>
        <taxon>Pseudomonadota</taxon>
        <taxon>Alphaproteobacteria</taxon>
        <taxon>Rhodobacterales</taxon>
        <taxon>Paracoccaceae</taxon>
        <taxon>Paracoccus</taxon>
    </lineage>
</organism>
<dbReference type="STRING" id="591205.SAMN05421538_11019"/>
<sequence length="323" mass="32248">MDGARGMSRSVYRGVMAVSLSAVLAGCQAFPAVQQDLGRLGGVIGGAGRASNATAAPAAGAEAMVRDPFAGQGVAQPDVPGGGRTSAGSPPAVDDGATSGSATVPATTHRVVAGETGWSIARRYGITIQQLAEANQLDESMMLRVGQSLNIPARSGTTASQDSSPGQGTPTPTPPSASRPLPDEETSPASAPVDKPDTPDLGATRTGASGSGQFRMPVSGAIVRAYSKGRNDGIDISAASGTPVAAAGSGTVVAITRDPENAPIVVMRHANNLLTVYAGLSGLSVQKGDQVSAGQQIGTAGASGAVHFEVRDGFESLDPEDYL</sequence>
<evidence type="ECO:0000259" key="2">
    <source>
        <dbReference type="PROSITE" id="PS51782"/>
    </source>
</evidence>
<dbReference type="CDD" id="cd12797">
    <property type="entry name" value="M23_peptidase"/>
    <property type="match status" value="1"/>
</dbReference>
<dbReference type="InterPro" id="IPR016047">
    <property type="entry name" value="M23ase_b-sheet_dom"/>
</dbReference>
<dbReference type="AlphaFoldDB" id="A0A1G7F5L7"/>
<dbReference type="Gene3D" id="2.70.70.10">
    <property type="entry name" value="Glucose Permease (Domain IIA)"/>
    <property type="match status" value="1"/>
</dbReference>
<protein>
    <submittedName>
        <fullName evidence="3">Murein DD-endopeptidase MepM and murein hydrolase activator NlpD, contain LysM domain</fullName>
    </submittedName>
</protein>
<name>A0A1G7F5L7_9RHOB</name>
<dbReference type="PANTHER" id="PTHR21666">
    <property type="entry name" value="PEPTIDASE-RELATED"/>
    <property type="match status" value="1"/>
</dbReference>
<dbReference type="SMART" id="SM00257">
    <property type="entry name" value="LysM"/>
    <property type="match status" value="1"/>
</dbReference>
<dbReference type="Pfam" id="PF01551">
    <property type="entry name" value="Peptidase_M23"/>
    <property type="match status" value="1"/>
</dbReference>
<dbReference type="Gene3D" id="3.10.350.10">
    <property type="entry name" value="LysM domain"/>
    <property type="match status" value="1"/>
</dbReference>
<feature type="compositionally biased region" description="Polar residues" evidence="1">
    <location>
        <begin position="153"/>
        <end position="162"/>
    </location>
</feature>